<comment type="caution">
    <text evidence="1">The sequence shown here is derived from an EMBL/GenBank/DDBJ whole genome shotgun (WGS) entry which is preliminary data.</text>
</comment>
<protein>
    <recommendedName>
        <fullName evidence="3">ABC transporter substrate-binding protein</fullName>
    </recommendedName>
</protein>
<dbReference type="PROSITE" id="PS51257">
    <property type="entry name" value="PROKAR_LIPOPROTEIN"/>
    <property type="match status" value="1"/>
</dbReference>
<reference evidence="1 2" key="1">
    <citation type="submission" date="2017-08" db="EMBL/GenBank/DDBJ databases">
        <title>Infants hospitalized years apart are colonized by the same room-sourced microbial strains.</title>
        <authorList>
            <person name="Brooks B."/>
            <person name="Olm M.R."/>
            <person name="Firek B.A."/>
            <person name="Baker R."/>
            <person name="Thomas B.C."/>
            <person name="Morowitz M.J."/>
            <person name="Banfield J.F."/>
        </authorList>
    </citation>
    <scope>NUCLEOTIDE SEQUENCE [LARGE SCALE GENOMIC DNA]</scope>
    <source>
        <strain evidence="1">S2_005_002_R2_33</strain>
    </source>
</reference>
<organism evidence="1 2">
    <name type="scientific">Novosphingobium pentaromativorans</name>
    <dbReference type="NCBI Taxonomy" id="205844"/>
    <lineage>
        <taxon>Bacteria</taxon>
        <taxon>Pseudomonadati</taxon>
        <taxon>Pseudomonadota</taxon>
        <taxon>Alphaproteobacteria</taxon>
        <taxon>Sphingomonadales</taxon>
        <taxon>Sphingomonadaceae</taxon>
        <taxon>Novosphingobium</taxon>
    </lineage>
</organism>
<accession>A0A2W5NCB0</accession>
<proteinExistence type="predicted"/>
<name>A0A2W5NCB0_9SPHN</name>
<dbReference type="EMBL" id="QFPX01000027">
    <property type="protein sequence ID" value="PZQ51132.1"/>
    <property type="molecule type" value="Genomic_DNA"/>
</dbReference>
<sequence>MKWVVLGAGFLLLGCEALPRDPENTSQRIAHEKQLKVGLIAGTAQGTAVKKLLNEISRRTDAQPRIAVGAAEDLLQRVSDGDIDLVVGEFTKASPWKTKVAFAPPLRSSGPKGDPLELKAAMRNGENRWIMLVERASRAVSAEARSQ</sequence>
<evidence type="ECO:0000313" key="1">
    <source>
        <dbReference type="EMBL" id="PZQ51132.1"/>
    </source>
</evidence>
<evidence type="ECO:0008006" key="3">
    <source>
        <dbReference type="Google" id="ProtNLM"/>
    </source>
</evidence>
<dbReference type="Proteomes" id="UP000249082">
    <property type="component" value="Unassembled WGS sequence"/>
</dbReference>
<evidence type="ECO:0000313" key="2">
    <source>
        <dbReference type="Proteomes" id="UP000249082"/>
    </source>
</evidence>
<gene>
    <name evidence="1" type="ORF">DI555_21425</name>
</gene>
<dbReference type="SUPFAM" id="SSF53850">
    <property type="entry name" value="Periplasmic binding protein-like II"/>
    <property type="match status" value="1"/>
</dbReference>
<dbReference type="AlphaFoldDB" id="A0A2W5NCB0"/>
<dbReference type="Gene3D" id="3.40.190.10">
    <property type="entry name" value="Periplasmic binding protein-like II"/>
    <property type="match status" value="1"/>
</dbReference>